<dbReference type="InterPro" id="IPR011049">
    <property type="entry name" value="Serralysin-like_metalloprot_C"/>
</dbReference>
<dbReference type="Pfam" id="PF14252">
    <property type="entry name" value="DUF4347"/>
    <property type="match status" value="1"/>
</dbReference>
<dbReference type="SUPFAM" id="SSF141072">
    <property type="entry name" value="CalX-like"/>
    <property type="match status" value="1"/>
</dbReference>
<evidence type="ECO:0000313" key="3">
    <source>
        <dbReference type="EMBL" id="CAD5920677.1"/>
    </source>
</evidence>
<dbReference type="SUPFAM" id="SSF51120">
    <property type="entry name" value="beta-Roll"/>
    <property type="match status" value="1"/>
</dbReference>
<dbReference type="Gene3D" id="2.60.40.2030">
    <property type="match status" value="1"/>
</dbReference>
<accession>A0AAD1Q026</accession>
<dbReference type="GO" id="GO:0005509">
    <property type="term" value="F:calcium ion binding"/>
    <property type="evidence" value="ECO:0007669"/>
    <property type="project" value="InterPro"/>
</dbReference>
<name>A0AAD1Q026_PLAAG</name>
<dbReference type="Proteomes" id="UP001153761">
    <property type="component" value="Chromosome"/>
</dbReference>
<dbReference type="InterPro" id="IPR001343">
    <property type="entry name" value="Hemolysn_Ca-bd"/>
</dbReference>
<feature type="compositionally biased region" description="Polar residues" evidence="1">
    <location>
        <begin position="466"/>
        <end position="485"/>
    </location>
</feature>
<feature type="compositionally biased region" description="Low complexity" evidence="1">
    <location>
        <begin position="526"/>
        <end position="543"/>
    </location>
</feature>
<feature type="region of interest" description="Disordered" evidence="1">
    <location>
        <begin position="466"/>
        <end position="489"/>
    </location>
</feature>
<dbReference type="EMBL" id="LR882963">
    <property type="protein sequence ID" value="CAD5920677.1"/>
    <property type="molecule type" value="Genomic_DNA"/>
</dbReference>
<feature type="region of interest" description="Disordered" evidence="1">
    <location>
        <begin position="526"/>
        <end position="547"/>
    </location>
</feature>
<gene>
    <name evidence="3" type="primary">IFF6</name>
    <name evidence="3" type="ORF">PANO66_00668</name>
</gene>
<feature type="region of interest" description="Disordered" evidence="1">
    <location>
        <begin position="373"/>
        <end position="395"/>
    </location>
</feature>
<protein>
    <submittedName>
        <fullName evidence="3">Cell wall protein IFF6</fullName>
    </submittedName>
</protein>
<feature type="compositionally biased region" description="Polar residues" evidence="1">
    <location>
        <begin position="2469"/>
        <end position="2479"/>
    </location>
</feature>
<dbReference type="SMART" id="SM00710">
    <property type="entry name" value="PbH1"/>
    <property type="match status" value="4"/>
</dbReference>
<organism evidence="3 4">
    <name type="scientific">Planktothrix agardhii</name>
    <name type="common">Oscillatoria agardhii</name>
    <dbReference type="NCBI Taxonomy" id="1160"/>
    <lineage>
        <taxon>Bacteria</taxon>
        <taxon>Bacillati</taxon>
        <taxon>Cyanobacteriota</taxon>
        <taxon>Cyanophyceae</taxon>
        <taxon>Oscillatoriophycideae</taxon>
        <taxon>Oscillatoriales</taxon>
        <taxon>Microcoleaceae</taxon>
        <taxon>Planktothrix</taxon>
    </lineage>
</organism>
<dbReference type="InterPro" id="IPR025592">
    <property type="entry name" value="DUF4347"/>
</dbReference>
<dbReference type="Pfam" id="PF00353">
    <property type="entry name" value="HemolysinCabind"/>
    <property type="match status" value="4"/>
</dbReference>
<evidence type="ECO:0000256" key="1">
    <source>
        <dbReference type="SAM" id="MobiDB-lite"/>
    </source>
</evidence>
<dbReference type="RefSeq" id="WP_301947668.1">
    <property type="nucleotide sequence ID" value="NZ_LR882963.1"/>
</dbReference>
<evidence type="ECO:0000259" key="2">
    <source>
        <dbReference type="Pfam" id="PF14252"/>
    </source>
</evidence>
<evidence type="ECO:0000313" key="4">
    <source>
        <dbReference type="Proteomes" id="UP001153761"/>
    </source>
</evidence>
<reference evidence="3" key="1">
    <citation type="submission" date="2020-09" db="EMBL/GenBank/DDBJ databases">
        <authorList>
            <person name="Blom J."/>
        </authorList>
    </citation>
    <scope>NUCLEOTIDE SEQUENCE</scope>
    <source>
        <strain evidence="3">No.66</strain>
    </source>
</reference>
<proteinExistence type="predicted"/>
<feature type="domain" description="DUF4347" evidence="2">
    <location>
        <begin position="5"/>
        <end position="167"/>
    </location>
</feature>
<dbReference type="InterPro" id="IPR006626">
    <property type="entry name" value="PbH1"/>
</dbReference>
<dbReference type="InterPro" id="IPR038081">
    <property type="entry name" value="CalX-like_sf"/>
</dbReference>
<feature type="region of interest" description="Disordered" evidence="1">
    <location>
        <begin position="2436"/>
        <end position="2487"/>
    </location>
</feature>
<sequence>MNKQIIFVDSSVQDYQSLINNADTAQIVILDNISSGIEQITNALANQKNIESVQILSHGSEGSLKLGTDVLNGNDIENFNTQLKQWGNALTENGDILLYGCDVAAGETGKNFVKRLSEITGADVAASNDLTGNQALGGDWDLEIVTGKIEATVPFNQEAMADYEYTLANFNVTVADDDGTGTLAGTLSKAILDANKAAGDDTITLQTNVTVKGVMKTLVNSNIDFIGNNHTVSGDNAFRPFFVKSGTVNFSNMTVTNSRAQGGAAYDGGRGAGMGGGLFIYNGTVGVNNVTFSNNTAIGGTGAGAYTNGGYGGGGMFGSTAFGGSGGGLFANGSGTGGGYGGNGNYGGGIGLFGGGGTIRNDPQTVGGAGGFGGGGGAGRGQRGGNGGFGGGGGWGPGGGGNGGYGGGGGGADSAKGFATGTGGRFGGNGIGALGRSGGGGAGLGGAIFIRQGSLTLNNATFSNNTATGGNGARTSPSSSETNPGQGKGGAIFAMTSLTNTNGNNQGMPTALPTVTSLGATFTGNNAGNQANTPAANTPANGQGSNQDNKDVYGTILLNTAPVLADTVVTLTPILEDADVPTGAVGNLISSIAAIGTNITDSDTGAVAGVAITGADTTNGSWFYTIDGGTTWTALGAVSDTNARLLAANANTRIYFQPTPNYNGTVTNGITFRAWDQMAGANGSTADTSTNGGSTVFSALTDTAAITVTAVNDKPSFSNAGNQILTAWTSTAQSVSNWANTVIFGPANESTQTVSNYTVTNTDNTLFTAQPSVATDGTLTYTPSGKPGTATVSVQLQDNGGTADGGVDLSDTATFNITIPAPKVNLTASPTTASEAGATAITLTATAEGNVVGAQTLDLALTGTASAADFTGTIPTQITIPDGSNTGQVTITVNNDLLAEGTETATLTISNPSTGIALGTTTNQSVTINDNPGITVTPTTGLTTTEAGGTANFTVVLNSQPTANVTIPLTSSNTAEGTVDKTSLTFTTANWNTPQTVTVTGVNDSVDDGDIAYNIVTVAATSTDTNYSGVNASDVAVTNTDNDTKGITVTPTTGLTTTEAGGKATFTVVLNSQPTADVTIPLTSSNTAEGTVDKTSLTFTATNWNVAQTVTVTGVDDSVDDGDIAYNIVTATATSTDANYSGFDASDVAVTNTDNDTKGITVTPTTGLTTTEAGGKATFTVVLNSQPTADVTIPLTSSNTAEGTVDKTSLTFTATNWNTPQTVTVTGVNDSVDDGDIAYNIVTVAATSTDTNYSGVNASDVAVTNTDNDTKGITVTPTTGLTTTEAGGKATFTVVLNSQPTANVTIPLTSSNTAEGTIDKTSLTFTATNWNTPQTVTVTGVNDSVDDGDIAYNIVTVAATSTDTNYSGVNASDVAVTNTDNDTKGITVTPTTGLTTTEAGGKATFTVVLNSQPTANVTIPLTSSNTAEGTIDKTSLTFTTANWNTPQTVTITGVDDSVDDGDIAYNIVTVAATSTDTNYSGVAVADVAVTNTDNDTKGITVTPTTGLTTTEAGGKATFTVVLNSQPTANVTIPLTSSNTAEGTIDKTSLTFTATNWNTPQTVTVTGVNDSVDDGDIAYNIVTATATSTDTNYSGFDASDVAVTNTDNDIKGITVTPTTGLTTTEAGGNATFTVVLNSQPTADVTIPLTSSNTAEGTIDKTSLTFTATNWNVAQTVTVTGVDDLIDDGDIAYNIVTATATSTDSNYSGVNASDVAVTNTDNDTKGITVTPTTGLTTTEAGGKATFTVVLNSQPTADVTIPLTSSNTAEGTVDKTSLTFTTANWNTPQTVTITGVDDLIDDGDIAYNIVTATATSTDANYSGFDASDVAVTNTDNDTKGITVTPTTGLTTTEAGGKATFTVVLNSQPTADVTIPLTSSNTAEGTVDKTSLTFTATNWNTPQTVTVTGVNDSVDDGDIAYNIVTVAATSTDTNYSGVNASDVAVTNTDNDTKGITVTPTTGLTTTEAGGKATFTVVLNSQPTANVTIPLTSSNTAEGTIDKTSLTFTATNWNTPQTVTVTGVNDSVDDGDIAYNIVTVAATSTDTNYSGVNASDVAVTNTDNDTKGITVTPTTGLTTTEAGGKATFTVVLNSQPTANVTIPLTSSNTAEGTIDKTSLTFTATNWNTPQTVTVTGVNDSVDDGDIAYNIVTVAATSTDANYSGFDASDVAVTNVASTPIPTVTPTPIPTVTPTPIPTVTPTPIPTVTPTPVPTVTPTPVPTVTPTPVPTVAPTPVPTVTPTPVPTVTPTPVPTVTPTPVPTVAPTPVPTVAPTPVPTVTPTPVPTVAPTPVPTVAPTPVPTVAPTPVPTVAPTPVPTVAPTPEPIPETPVFNGSADIYDSTNFITTIEFPTQELKVTDNEPISGTAEANVIFALEGNDTVLGGKDNDQIIGNDGADELYGNLGNDIITGNGGNDWINGNLGEDLIDGGDGEDELFGGQENDLIKGGNGDDTIFGNKGEDITEGNEGDDLLSGNEANDTISGNSGDDIIYGG</sequence>